<dbReference type="InterPro" id="IPR000600">
    <property type="entry name" value="ROK"/>
</dbReference>
<evidence type="ECO:0000313" key="5">
    <source>
        <dbReference type="Proteomes" id="UP000239406"/>
    </source>
</evidence>
<gene>
    <name evidence="3" type="ORF">C1702_12160</name>
    <name evidence="4" type="ORF">EV676_10146</name>
</gene>
<dbReference type="PANTHER" id="PTHR18964">
    <property type="entry name" value="ROK (REPRESSOR, ORF, KINASE) FAMILY"/>
    <property type="match status" value="1"/>
</dbReference>
<dbReference type="InterPro" id="IPR036390">
    <property type="entry name" value="WH_DNA-bd_sf"/>
</dbReference>
<comment type="caution">
    <text evidence="3">The sequence shown here is derived from an EMBL/GenBank/DDBJ whole genome shotgun (WGS) entry which is preliminary data.</text>
</comment>
<reference evidence="4 6" key="2">
    <citation type="submission" date="2019-03" db="EMBL/GenBank/DDBJ databases">
        <title>Genomic Encyclopedia of Type Strains, Phase IV (KMG-IV): sequencing the most valuable type-strain genomes for metagenomic binning, comparative biology and taxonomic classification.</title>
        <authorList>
            <person name="Goeker M."/>
        </authorList>
    </citation>
    <scope>NUCLEOTIDE SEQUENCE [LARGE SCALE GENOMIC DNA]</scope>
    <source>
        <strain evidence="4 6">DSM 15264</strain>
    </source>
</reference>
<dbReference type="Pfam" id="PF00480">
    <property type="entry name" value="ROK"/>
    <property type="match status" value="1"/>
</dbReference>
<dbReference type="InterPro" id="IPR036388">
    <property type="entry name" value="WH-like_DNA-bd_sf"/>
</dbReference>
<evidence type="ECO:0000259" key="2">
    <source>
        <dbReference type="Pfam" id="PF12802"/>
    </source>
</evidence>
<evidence type="ECO:0000313" key="6">
    <source>
        <dbReference type="Proteomes" id="UP000294772"/>
    </source>
</evidence>
<dbReference type="Gene3D" id="3.30.420.40">
    <property type="match status" value="2"/>
</dbReference>
<evidence type="ECO:0000313" key="4">
    <source>
        <dbReference type="EMBL" id="TCP09473.1"/>
    </source>
</evidence>
<dbReference type="SUPFAM" id="SSF46785">
    <property type="entry name" value="Winged helix' DNA-binding domain"/>
    <property type="match status" value="1"/>
</dbReference>
<dbReference type="EMBL" id="PSNY01000012">
    <property type="protein sequence ID" value="PPE69444.1"/>
    <property type="molecule type" value="Genomic_DNA"/>
</dbReference>
<sequence length="425" mass="45475">MARLQSRQISHLHQYQVLHTVRLAGAPVSRAEIAEATGLSQPAVSSLTRRLIETGALKEAGARPSNGIGRRERELEINGDFAWVIGVKLSMDHFTITVTDFAGRMRRSEDVAWNTPVATAGLLDALAAAVQRCLEATPELERSRLAGVGVAVPGFVDSIHGRVLWSPVLTPESTGPHTPALDQALAARLGVPVFVENDANMLALADQWYGRSGHASHVAVVTLEHGLGLGLVVNGELYRGHSGLAAELGHVQIEPEGRACRCGKRGCLEAYVAHYAVAAAGAEAGLIPRCEPASGAPERAYFELAQLAHAGNARAREIFEKQGRLLGQWIGNVVNLMSPQLVILCGGPPLASDLFLPSLRQAMEQAMALPHRGEVPLVIDHQGDEIWARGAASLVLQRVDESAEIIESVARHAFDSLNHGRRPAL</sequence>
<dbReference type="InterPro" id="IPR000835">
    <property type="entry name" value="HTH_MarR-typ"/>
</dbReference>
<dbReference type="InterPro" id="IPR049874">
    <property type="entry name" value="ROK_cs"/>
</dbReference>
<keyword evidence="5" id="KW-1185">Reference proteome</keyword>
<dbReference type="AlphaFoldDB" id="A0A2S5T385"/>
<dbReference type="InterPro" id="IPR043129">
    <property type="entry name" value="ATPase_NBD"/>
</dbReference>
<organism evidence="3 5">
    <name type="scientific">Caldimonas thermodepolymerans</name>
    <dbReference type="NCBI Taxonomy" id="215580"/>
    <lineage>
        <taxon>Bacteria</taxon>
        <taxon>Pseudomonadati</taxon>
        <taxon>Pseudomonadota</taxon>
        <taxon>Betaproteobacteria</taxon>
        <taxon>Burkholderiales</taxon>
        <taxon>Sphaerotilaceae</taxon>
        <taxon>Caldimonas</taxon>
    </lineage>
</organism>
<dbReference type="PANTHER" id="PTHR18964:SF149">
    <property type="entry name" value="BIFUNCTIONAL UDP-N-ACETYLGLUCOSAMINE 2-EPIMERASE_N-ACETYLMANNOSAMINE KINASE"/>
    <property type="match status" value="1"/>
</dbReference>
<dbReference type="Gene3D" id="1.10.10.10">
    <property type="entry name" value="Winged helix-like DNA-binding domain superfamily/Winged helix DNA-binding domain"/>
    <property type="match status" value="1"/>
</dbReference>
<dbReference type="PROSITE" id="PS01125">
    <property type="entry name" value="ROK"/>
    <property type="match status" value="1"/>
</dbReference>
<evidence type="ECO:0000256" key="1">
    <source>
        <dbReference type="ARBA" id="ARBA00006479"/>
    </source>
</evidence>
<reference evidence="3 5" key="1">
    <citation type="submission" date="2018-02" db="EMBL/GenBank/DDBJ databases">
        <title>Reclassifiation of [Polyangium] brachysporum DSM 7029 as Guopingzhaonella breviflexa gen. nov., sp. nov., a member of the family Comamonadaceae.</title>
        <authorList>
            <person name="Tang B."/>
        </authorList>
    </citation>
    <scope>NUCLEOTIDE SEQUENCE [LARGE SCALE GENOMIC DNA]</scope>
    <source>
        <strain evidence="3 5">DSM 15344</strain>
    </source>
</reference>
<dbReference type="RefSeq" id="WP_104357971.1">
    <property type="nucleotide sequence ID" value="NZ_CALFFA010000022.1"/>
</dbReference>
<keyword evidence="4" id="KW-0808">Transferase</keyword>
<dbReference type="SUPFAM" id="SSF53067">
    <property type="entry name" value="Actin-like ATPase domain"/>
    <property type="match status" value="1"/>
</dbReference>
<dbReference type="GO" id="GO:0003700">
    <property type="term" value="F:DNA-binding transcription factor activity"/>
    <property type="evidence" value="ECO:0007669"/>
    <property type="project" value="InterPro"/>
</dbReference>
<dbReference type="Proteomes" id="UP000294772">
    <property type="component" value="Unassembled WGS sequence"/>
</dbReference>
<dbReference type="EMBL" id="SLXF01000001">
    <property type="protein sequence ID" value="TCP09473.1"/>
    <property type="molecule type" value="Genomic_DNA"/>
</dbReference>
<keyword evidence="4" id="KW-0418">Kinase</keyword>
<proteinExistence type="inferred from homology"/>
<protein>
    <submittedName>
        <fullName evidence="4">NBD/HSP70 family sugar kinase</fullName>
    </submittedName>
    <submittedName>
        <fullName evidence="3">XylR family transcriptional regulator</fullName>
    </submittedName>
</protein>
<name>A0A2S5T385_9BURK</name>
<dbReference type="GO" id="GO:0016301">
    <property type="term" value="F:kinase activity"/>
    <property type="evidence" value="ECO:0007669"/>
    <property type="project" value="UniProtKB-KW"/>
</dbReference>
<comment type="similarity">
    <text evidence="1">Belongs to the ROK (NagC/XylR) family.</text>
</comment>
<accession>A0A2S5T385</accession>
<dbReference type="Pfam" id="PF12802">
    <property type="entry name" value="MarR_2"/>
    <property type="match status" value="1"/>
</dbReference>
<dbReference type="Proteomes" id="UP000239406">
    <property type="component" value="Unassembled WGS sequence"/>
</dbReference>
<evidence type="ECO:0000313" key="3">
    <source>
        <dbReference type="EMBL" id="PPE69444.1"/>
    </source>
</evidence>
<dbReference type="OrthoDB" id="8595273at2"/>
<feature type="domain" description="HTH marR-type" evidence="2">
    <location>
        <begin position="13"/>
        <end position="57"/>
    </location>
</feature>